<reference evidence="3 4" key="1">
    <citation type="submission" date="2019-12" db="EMBL/GenBank/DDBJ databases">
        <authorList>
            <person name="Huq M.A."/>
        </authorList>
    </citation>
    <scope>NUCLEOTIDE SEQUENCE [LARGE SCALE GENOMIC DNA]</scope>
    <source>
        <strain evidence="3 4">MAH-25</strain>
    </source>
</reference>
<proteinExistence type="predicted"/>
<dbReference type="InterPro" id="IPR019207">
    <property type="entry name" value="DUF2092"/>
</dbReference>
<dbReference type="Gene3D" id="2.50.20.10">
    <property type="entry name" value="Lipoprotein localisation LolA/LolB/LppX"/>
    <property type="match status" value="1"/>
</dbReference>
<accession>A0A6N8IY54</accession>
<dbReference type="Pfam" id="PF09865">
    <property type="entry name" value="DUF2092"/>
    <property type="match status" value="1"/>
</dbReference>
<sequence>MLAASVSVPVTRAQAPAPAAASEPGATPSGASAVDPAAVQALKKMGDYLQTLKRFAVSTDATGERVLRDGQKLQHTARAELQVVRPGMLRARISSARSDRYLIFDGRTVTLYAPEQKYYSIVDFSGTIGELIDRLEEKYGVELPMTDLFRWGTPAASLDNFESAMYAGQARIGKDLCDHYAFRQGKIDWQIWITAGEHPLPRKVAITNRGDEARPQSVSLFSWNLKSTFDDASFRFTPPSGAKRIEMVERKSR</sequence>
<dbReference type="Proteomes" id="UP000469385">
    <property type="component" value="Unassembled WGS sequence"/>
</dbReference>
<gene>
    <name evidence="3" type="ORF">GON04_19730</name>
</gene>
<name>A0A6N8IY54_9BURK</name>
<feature type="region of interest" description="Disordered" evidence="2">
    <location>
        <begin position="13"/>
        <end position="32"/>
    </location>
</feature>
<evidence type="ECO:0000256" key="1">
    <source>
        <dbReference type="ARBA" id="ARBA00022729"/>
    </source>
</evidence>
<dbReference type="EMBL" id="WSEL01000009">
    <property type="protein sequence ID" value="MVQ31698.1"/>
    <property type="molecule type" value="Genomic_DNA"/>
</dbReference>
<evidence type="ECO:0000313" key="4">
    <source>
        <dbReference type="Proteomes" id="UP000469385"/>
    </source>
</evidence>
<comment type="caution">
    <text evidence="3">The sequence shown here is derived from an EMBL/GenBank/DDBJ whole genome shotgun (WGS) entry which is preliminary data.</text>
</comment>
<dbReference type="AlphaFoldDB" id="A0A6N8IY54"/>
<keyword evidence="1" id="KW-0732">Signal</keyword>
<dbReference type="RefSeq" id="WP_157400789.1">
    <property type="nucleotide sequence ID" value="NZ_WSEL01000009.1"/>
</dbReference>
<organism evidence="3 4">
    <name type="scientific">Ramlibacter pinisoli</name>
    <dbReference type="NCBI Taxonomy" id="2682844"/>
    <lineage>
        <taxon>Bacteria</taxon>
        <taxon>Pseudomonadati</taxon>
        <taxon>Pseudomonadota</taxon>
        <taxon>Betaproteobacteria</taxon>
        <taxon>Burkholderiales</taxon>
        <taxon>Comamonadaceae</taxon>
        <taxon>Ramlibacter</taxon>
    </lineage>
</organism>
<protein>
    <submittedName>
        <fullName evidence="3">DUF2092 domain-containing protein</fullName>
    </submittedName>
</protein>
<evidence type="ECO:0000256" key="2">
    <source>
        <dbReference type="SAM" id="MobiDB-lite"/>
    </source>
</evidence>
<evidence type="ECO:0000313" key="3">
    <source>
        <dbReference type="EMBL" id="MVQ31698.1"/>
    </source>
</evidence>
<dbReference type="InterPro" id="IPR029046">
    <property type="entry name" value="LolA/LolB/LppX"/>
</dbReference>
<keyword evidence="4" id="KW-1185">Reference proteome</keyword>
<dbReference type="SUPFAM" id="SSF89392">
    <property type="entry name" value="Prokaryotic lipoproteins and lipoprotein localization factors"/>
    <property type="match status" value="1"/>
</dbReference>